<dbReference type="EMBL" id="CP006670">
    <property type="protein sequence ID" value="EHR78395.1"/>
    <property type="molecule type" value="Genomic_DNA"/>
</dbReference>
<dbReference type="InterPro" id="IPR051429">
    <property type="entry name" value="Encapsulin_nc"/>
</dbReference>
<name>H3ZNT6_THELN</name>
<dbReference type="AlphaFoldDB" id="H3ZNT6"/>
<dbReference type="Gene3D" id="6.10.140.1960">
    <property type="match status" value="1"/>
</dbReference>
<accession>H3ZNT6</accession>
<dbReference type="STRING" id="523849.OCC_12501"/>
<dbReference type="Pfam" id="PF04454">
    <property type="entry name" value="Linocin_M18"/>
    <property type="match status" value="1"/>
</dbReference>
<organism evidence="4 5">
    <name type="scientific">Thermococcus litoralis (strain ATCC 51850 / DSM 5473 / JCM 8560 / NS-C)</name>
    <dbReference type="NCBI Taxonomy" id="523849"/>
    <lineage>
        <taxon>Archaea</taxon>
        <taxon>Methanobacteriati</taxon>
        <taxon>Methanobacteriota</taxon>
        <taxon>Thermococci</taxon>
        <taxon>Thermococcales</taxon>
        <taxon>Thermococcaceae</taxon>
        <taxon>Thermococcus</taxon>
    </lineage>
</organism>
<dbReference type="InterPro" id="IPR007544">
    <property type="entry name" value="ENCAP"/>
</dbReference>
<dbReference type="PANTHER" id="PTHR37165:SF1">
    <property type="entry name" value="TYPE 1 ENCAPSULIN SHELL PROTEIN"/>
    <property type="match status" value="1"/>
</dbReference>
<proteinExistence type="predicted"/>
<dbReference type="OrthoDB" id="60579at2157"/>
<sequence length="346" mass="38565">MLAINPTLINRDKPYSKEELMEALRLATIAELDAVNLYEQMARFTEDERFKKVFLDVAREEKAHVGEFMALLLSLDPEQSSELKDGFEEVEELTGIKTELNSPEENKMEESGYLKVLREALLDAIEKGRTLTNSLPKTKITGQSFRVDIISFEDGVKVVKQEYRPIPMLTKKFYVGLRELNDGTYDPAIAVKAGELLVKDEESLIINEILSTEGIKRLKLGPWENTEEALDELMNALQEASKASAGPFGVIIHPKRYAKLLRVHEKGGRMLIEVLKGVFKGGILVTPSIDENKVIVFANTPAVLDIIIGQDADLKELGPEGEEVAFLASEALAVRIKSPEAIVVLE</sequence>
<evidence type="ECO:0000259" key="3">
    <source>
        <dbReference type="Pfam" id="PF02915"/>
    </source>
</evidence>
<dbReference type="GO" id="GO:0046872">
    <property type="term" value="F:metal ion binding"/>
    <property type="evidence" value="ECO:0007669"/>
    <property type="project" value="InterPro"/>
</dbReference>
<dbReference type="Gene3D" id="3.30.2400.20">
    <property type="match status" value="2"/>
</dbReference>
<dbReference type="Gene3D" id="6.20.370.90">
    <property type="match status" value="1"/>
</dbReference>
<evidence type="ECO:0000256" key="2">
    <source>
        <dbReference type="ARBA" id="ARBA00033787"/>
    </source>
</evidence>
<dbReference type="HOGENOM" id="CLU_067492_0_0_2"/>
<reference evidence="4 5" key="1">
    <citation type="journal article" date="2012" name="J. Bacteriol.">
        <title>Genome sequence of the model hyperthermophilic archaeon Thermococcus litoralis NS-C.</title>
        <authorList>
            <person name="Gardner A.F."/>
            <person name="Kumar S."/>
            <person name="Perler F.B."/>
        </authorList>
    </citation>
    <scope>NUCLEOTIDE SEQUENCE [LARGE SCALE GENOMIC DNA]</scope>
    <source>
        <strain evidence="5">ATCC 51850 / DSM 5473 / JCM 8560 / NS-C</strain>
    </source>
</reference>
<dbReference type="InterPro" id="IPR003251">
    <property type="entry name" value="Rr_diiron-bd_dom"/>
</dbReference>
<keyword evidence="2" id="KW-1284">Encapsulin nanocompartment</keyword>
<evidence type="ECO:0000313" key="5">
    <source>
        <dbReference type="Proteomes" id="UP000015502"/>
    </source>
</evidence>
<evidence type="ECO:0000313" key="4">
    <source>
        <dbReference type="EMBL" id="EHR78395.1"/>
    </source>
</evidence>
<dbReference type="SUPFAM" id="SSF56563">
    <property type="entry name" value="Major capsid protein gp5"/>
    <property type="match status" value="1"/>
</dbReference>
<dbReference type="PANTHER" id="PTHR37165">
    <property type="entry name" value="PEPTIDASE U56 FAMILY"/>
    <property type="match status" value="1"/>
</dbReference>
<comment type="subcellular location">
    <subcellularLocation>
        <location evidence="1">Encapsulin nanocompartment</location>
    </subcellularLocation>
</comment>
<dbReference type="Proteomes" id="UP000015502">
    <property type="component" value="Chromosome"/>
</dbReference>
<feature type="domain" description="Rubrerythrin diiron-binding" evidence="3">
    <location>
        <begin position="22"/>
        <end position="92"/>
    </location>
</feature>
<dbReference type="RefSeq" id="WP_004068481.1">
    <property type="nucleotide sequence ID" value="NC_022084.1"/>
</dbReference>
<gene>
    <name evidence="4" type="ORF">OCC_12501</name>
</gene>
<dbReference type="SUPFAM" id="SSF47240">
    <property type="entry name" value="Ferritin-like"/>
    <property type="match status" value="1"/>
</dbReference>
<dbReference type="InterPro" id="IPR009078">
    <property type="entry name" value="Ferritin-like_SF"/>
</dbReference>
<dbReference type="GeneID" id="16549621"/>
<dbReference type="Pfam" id="PF02915">
    <property type="entry name" value="Rubrerythrin"/>
    <property type="match status" value="1"/>
</dbReference>
<dbReference type="GO" id="GO:0140737">
    <property type="term" value="C:encapsulin nanocompartment"/>
    <property type="evidence" value="ECO:0007669"/>
    <property type="project" value="UniProtKB-SubCell"/>
</dbReference>
<dbReference type="PaxDb" id="523849-OCC_12501"/>
<dbReference type="KEGG" id="tlt:OCC_12501"/>
<keyword evidence="5" id="KW-1185">Reference proteome</keyword>
<protein>
    <submittedName>
        <fullName evidence="4">Rubrerythrin</fullName>
    </submittedName>
</protein>
<dbReference type="GO" id="GO:0016491">
    <property type="term" value="F:oxidoreductase activity"/>
    <property type="evidence" value="ECO:0007669"/>
    <property type="project" value="InterPro"/>
</dbReference>
<evidence type="ECO:0000256" key="1">
    <source>
        <dbReference type="ARBA" id="ARBA00033738"/>
    </source>
</evidence>